<dbReference type="eggNOG" id="ENOG5030KWN">
    <property type="taxonomic scope" value="Bacteria"/>
</dbReference>
<dbReference type="EMBL" id="CP003273">
    <property type="protein sequence ID" value="AGL00358.1"/>
    <property type="molecule type" value="Genomic_DNA"/>
</dbReference>
<dbReference type="InterPro" id="IPR013420">
    <property type="entry name" value="CRISPR-assoc_prot_Cas8b/Csh1_C"/>
</dbReference>
<dbReference type="NCBIfam" id="TIGR02556">
    <property type="entry name" value="cas_TM1802"/>
    <property type="match status" value="1"/>
</dbReference>
<gene>
    <name evidence="1" type="ORF">Desgi_0806</name>
</gene>
<dbReference type="InterPro" id="IPR013389">
    <property type="entry name" value="CRISPR-assoc_prot_Cas8b"/>
</dbReference>
<keyword evidence="2" id="KW-1185">Reference proteome</keyword>
<evidence type="ECO:0000313" key="2">
    <source>
        <dbReference type="Proteomes" id="UP000013520"/>
    </source>
</evidence>
<reference evidence="1 2" key="1">
    <citation type="submission" date="2012-01" db="EMBL/GenBank/DDBJ databases">
        <title>Complete sequence of Desulfotomaculum gibsoniae DSM 7213.</title>
        <authorList>
            <consortium name="US DOE Joint Genome Institute"/>
            <person name="Lucas S."/>
            <person name="Han J."/>
            <person name="Lapidus A."/>
            <person name="Cheng J.-F."/>
            <person name="Goodwin L."/>
            <person name="Pitluck S."/>
            <person name="Peters L."/>
            <person name="Ovchinnikova G."/>
            <person name="Teshima H."/>
            <person name="Detter J.C."/>
            <person name="Han C."/>
            <person name="Tapia R."/>
            <person name="Land M."/>
            <person name="Hauser L."/>
            <person name="Kyrpides N."/>
            <person name="Ivanova N."/>
            <person name="Pagani I."/>
            <person name="Parshina S."/>
            <person name="Plugge C."/>
            <person name="Muyzer G."/>
            <person name="Kuever J."/>
            <person name="Ivanova A."/>
            <person name="Nazina T."/>
            <person name="Klenk H.-P."/>
            <person name="Brambilla E."/>
            <person name="Spring S."/>
            <person name="Stams A.F."/>
            <person name="Woyke T."/>
        </authorList>
    </citation>
    <scope>NUCLEOTIDE SEQUENCE [LARGE SCALE GENOMIC DNA]</scope>
    <source>
        <strain evidence="1 2">DSM 7213</strain>
    </source>
</reference>
<sequence length="589" mass="67415">MITAVRELGTFALNKSGKDSLSALTEVINADNYPYMLVIELEEYEPCEFICVSVEDMNAGGAGRYIYRQGSSRGSNYSPTAIITDIKKTLPIKIIGWFNSVSKQKLMFSKEEQGYLKIIKKSLEKNRAKIESEIMEKLQDIGKNCGLTLKIGGKYLSELVIFRKAFTQLVSAKEDSISAPDKLCSLCGKRKIKVSAGAPAYKFYTIDKPGMISGHFIEEKSWRNYPVCQECSRALDEGKRITERNLKFSFYGLSYALIPKFLFGKPSEIILKIITGNRMDKNIKIKTETGQKLVKTEDSILHILAQEQDNLMYNFLFSKKSNNAERILLLVEDVLPSRLRALFAAKGKVDSVFVDDPFHLGKVRNFFAKSDEGKRDNDLDKYFLEIIDKTFKGLPISIPFLATHFMREIRRDFNNQEGALFKVGNAIQTVMFFVDLSMLTPKEVIMAETIFDPVFKKYEAQLDNREKRGIFLLGSLTKMLLNIQYTTRHSQPFLSQLMGLKMDERSIKGLLPKVTNKLLEYKRLDHKKAQLAEVISQYFLESSANWRLSVDELNYYFVCGMNLYKEINVVLYGQEEVKEEEEEVDVDVD</sequence>
<dbReference type="Pfam" id="PF09484">
    <property type="entry name" value="Cas_TM1802"/>
    <property type="match status" value="1"/>
</dbReference>
<dbReference type="KEGG" id="dgi:Desgi_0806"/>
<organism evidence="1 2">
    <name type="scientific">Desulfoscipio gibsoniae DSM 7213</name>
    <dbReference type="NCBI Taxonomy" id="767817"/>
    <lineage>
        <taxon>Bacteria</taxon>
        <taxon>Bacillati</taxon>
        <taxon>Bacillota</taxon>
        <taxon>Clostridia</taxon>
        <taxon>Eubacteriales</taxon>
        <taxon>Desulfallaceae</taxon>
        <taxon>Desulfoscipio</taxon>
    </lineage>
</organism>
<proteinExistence type="predicted"/>
<dbReference type="STRING" id="767817.Desgi_0806"/>
<dbReference type="Proteomes" id="UP000013520">
    <property type="component" value="Chromosome"/>
</dbReference>
<evidence type="ECO:0000313" key="1">
    <source>
        <dbReference type="EMBL" id="AGL00358.1"/>
    </source>
</evidence>
<dbReference type="NCBIfam" id="TIGR02591">
    <property type="entry name" value="cas_Csh1"/>
    <property type="match status" value="1"/>
</dbReference>
<name>R4KB00_9FIRM</name>
<protein>
    <submittedName>
        <fullName evidence="1">CRISPR-associated protein, TM1802 family</fullName>
    </submittedName>
</protein>
<dbReference type="HOGENOM" id="CLU_475498_0_0_9"/>
<dbReference type="RefSeq" id="WP_006521010.1">
    <property type="nucleotide sequence ID" value="NC_021184.1"/>
</dbReference>
<dbReference type="AlphaFoldDB" id="R4KB00"/>
<dbReference type="OrthoDB" id="5422815at2"/>
<accession>R4KB00</accession>